<dbReference type="Pfam" id="PF00106">
    <property type="entry name" value="adh_short"/>
    <property type="match status" value="1"/>
</dbReference>
<dbReference type="PANTHER" id="PTHR43391">
    <property type="entry name" value="RETINOL DEHYDROGENASE-RELATED"/>
    <property type="match status" value="1"/>
</dbReference>
<dbReference type="PROSITE" id="PS00061">
    <property type="entry name" value="ADH_SHORT"/>
    <property type="match status" value="1"/>
</dbReference>
<dbReference type="PANTHER" id="PTHR43391:SF82">
    <property type="entry name" value="OXIDOREDUCTASE SADH-RELATED"/>
    <property type="match status" value="1"/>
</dbReference>
<dbReference type="EMBL" id="CP101527">
    <property type="protein sequence ID" value="UZW74082.1"/>
    <property type="molecule type" value="Genomic_DNA"/>
</dbReference>
<sequence length="273" mass="29912">MKNFSGKTVVITGAGSGIGRGLAKLLADKGAALALVDLSEENLQVTAGMLSNNALSVRCYPLDVSNKEAVYGLADQVYQDFGRIDVVINNAGVALSETVEDMSYEDFEWVMDINFWGVVYGTKAFLPYLKRSSEAYIVNISSIFGLISLPTQSAYNASKFAVKGFTEALRLELKGTTVNPICVHPGGIKTNIAKSARFYKSMDGTLDRDEALNLFDKFTWTTPEKAAETIINGIVKNNKRVLIGPDARVVDWFQRLLPDAYDRILGVFLNKSL</sequence>
<evidence type="ECO:0000256" key="3">
    <source>
        <dbReference type="RuleBase" id="RU000363"/>
    </source>
</evidence>
<protein>
    <submittedName>
        <fullName evidence="5">SDR family oxidoreductase</fullName>
    </submittedName>
</protein>
<dbReference type="InterPro" id="IPR036291">
    <property type="entry name" value="NAD(P)-bd_dom_sf"/>
</dbReference>
<dbReference type="KEGG" id="asem:NNL22_13750"/>
<dbReference type="InterPro" id="IPR057326">
    <property type="entry name" value="KR_dom"/>
</dbReference>
<evidence type="ECO:0000313" key="5">
    <source>
        <dbReference type="EMBL" id="UZW74082.1"/>
    </source>
</evidence>
<dbReference type="SUPFAM" id="SSF51735">
    <property type="entry name" value="NAD(P)-binding Rossmann-fold domains"/>
    <property type="match status" value="1"/>
</dbReference>
<keyword evidence="6" id="KW-1185">Reference proteome</keyword>
<evidence type="ECO:0000256" key="1">
    <source>
        <dbReference type="ARBA" id="ARBA00006484"/>
    </source>
</evidence>
<dbReference type="Proteomes" id="UP001164472">
    <property type="component" value="Chromosome"/>
</dbReference>
<accession>A0A9E8HIQ7</accession>
<dbReference type="GO" id="GO:0016491">
    <property type="term" value="F:oxidoreductase activity"/>
    <property type="evidence" value="ECO:0007669"/>
    <property type="project" value="UniProtKB-KW"/>
</dbReference>
<dbReference type="PRINTS" id="PR00080">
    <property type="entry name" value="SDRFAMILY"/>
</dbReference>
<evidence type="ECO:0000313" key="6">
    <source>
        <dbReference type="Proteomes" id="UP001164472"/>
    </source>
</evidence>
<comment type="similarity">
    <text evidence="1 3">Belongs to the short-chain dehydrogenases/reductases (SDR) family.</text>
</comment>
<dbReference type="InterPro" id="IPR002347">
    <property type="entry name" value="SDR_fam"/>
</dbReference>
<keyword evidence="2" id="KW-0560">Oxidoreductase</keyword>
<gene>
    <name evidence="5" type="ORF">NNL22_13750</name>
</gene>
<dbReference type="RefSeq" id="WP_251811316.1">
    <property type="nucleotide sequence ID" value="NZ_CP101527.1"/>
</dbReference>
<name>A0A9E8HIQ7_9ALTE</name>
<evidence type="ECO:0000259" key="4">
    <source>
        <dbReference type="SMART" id="SM00822"/>
    </source>
</evidence>
<feature type="domain" description="Ketoreductase" evidence="4">
    <location>
        <begin position="7"/>
        <end position="184"/>
    </location>
</feature>
<dbReference type="FunFam" id="3.40.50.720:FF:000084">
    <property type="entry name" value="Short-chain dehydrogenase reductase"/>
    <property type="match status" value="1"/>
</dbReference>
<dbReference type="Gene3D" id="3.40.50.720">
    <property type="entry name" value="NAD(P)-binding Rossmann-like Domain"/>
    <property type="match status" value="1"/>
</dbReference>
<organism evidence="5 6">
    <name type="scientific">Alkalimarinus sediminis</name>
    <dbReference type="NCBI Taxonomy" id="1632866"/>
    <lineage>
        <taxon>Bacteria</taxon>
        <taxon>Pseudomonadati</taxon>
        <taxon>Pseudomonadota</taxon>
        <taxon>Gammaproteobacteria</taxon>
        <taxon>Alteromonadales</taxon>
        <taxon>Alteromonadaceae</taxon>
        <taxon>Alkalimarinus</taxon>
    </lineage>
</organism>
<dbReference type="NCBIfam" id="NF004825">
    <property type="entry name" value="PRK06181.1"/>
    <property type="match status" value="1"/>
</dbReference>
<dbReference type="InterPro" id="IPR020904">
    <property type="entry name" value="Sc_DH/Rdtase_CS"/>
</dbReference>
<reference evidence="5" key="1">
    <citation type="submission" date="2022-07" db="EMBL/GenBank/DDBJ databases">
        <title>Alkalimarinus sp. nov., isolated from gut of a Alitta virens.</title>
        <authorList>
            <person name="Yang A.I."/>
            <person name="Shin N.-R."/>
        </authorList>
    </citation>
    <scope>NUCLEOTIDE SEQUENCE</scope>
    <source>
        <strain evidence="5">FA028</strain>
    </source>
</reference>
<dbReference type="SMART" id="SM00822">
    <property type="entry name" value="PKS_KR"/>
    <property type="match status" value="1"/>
</dbReference>
<dbReference type="PRINTS" id="PR00081">
    <property type="entry name" value="GDHRDH"/>
</dbReference>
<dbReference type="AlphaFoldDB" id="A0A9E8HIQ7"/>
<evidence type="ECO:0000256" key="2">
    <source>
        <dbReference type="ARBA" id="ARBA00023002"/>
    </source>
</evidence>
<proteinExistence type="inferred from homology"/>